<dbReference type="GO" id="GO:0003700">
    <property type="term" value="F:DNA-binding transcription factor activity"/>
    <property type="evidence" value="ECO:0007669"/>
    <property type="project" value="InterPro"/>
</dbReference>
<dbReference type="SUPFAM" id="SSF46689">
    <property type="entry name" value="Homeodomain-like"/>
    <property type="match status" value="1"/>
</dbReference>
<evidence type="ECO:0000259" key="4">
    <source>
        <dbReference type="PROSITE" id="PS01124"/>
    </source>
</evidence>
<keyword evidence="2 6" id="KW-0238">DNA-binding</keyword>
<dbReference type="EMBL" id="BMHZ01000002">
    <property type="protein sequence ID" value="GGH01323.1"/>
    <property type="molecule type" value="Genomic_DNA"/>
</dbReference>
<reference evidence="5" key="1">
    <citation type="journal article" date="2014" name="Int. J. Syst. Evol. Microbiol.">
        <title>Complete genome of a new Firmicutes species belonging to the dominant human colonic microbiota ('Ruminococcus bicirculans') reveals two chromosomes and a selective capacity to utilize plant glucans.</title>
        <authorList>
            <consortium name="NISC Comparative Sequencing Program"/>
            <person name="Wegmann U."/>
            <person name="Louis P."/>
            <person name="Goesmann A."/>
            <person name="Henrissat B."/>
            <person name="Duncan S.H."/>
            <person name="Flint H.J."/>
        </authorList>
    </citation>
    <scope>NUCLEOTIDE SEQUENCE</scope>
    <source>
        <strain evidence="5">CGMCC 1.15287</strain>
    </source>
</reference>
<keyword evidence="3" id="KW-0804">Transcription</keyword>
<reference evidence="5" key="4">
    <citation type="submission" date="2024-05" db="EMBL/GenBank/DDBJ databases">
        <authorList>
            <person name="Sun Q."/>
            <person name="Zhou Y."/>
        </authorList>
    </citation>
    <scope>NUCLEOTIDE SEQUENCE</scope>
    <source>
        <strain evidence="5">CGMCC 1.15287</strain>
    </source>
</reference>
<keyword evidence="8" id="KW-1185">Reference proteome</keyword>
<evidence type="ECO:0000256" key="1">
    <source>
        <dbReference type="ARBA" id="ARBA00023015"/>
    </source>
</evidence>
<dbReference type="PANTHER" id="PTHR43280:SF2">
    <property type="entry name" value="HTH-TYPE TRANSCRIPTIONAL REGULATOR EXSA"/>
    <property type="match status" value="1"/>
</dbReference>
<evidence type="ECO:0000313" key="6">
    <source>
        <dbReference type="EMBL" id="MBB4106382.1"/>
    </source>
</evidence>
<gene>
    <name evidence="5" type="ORF">GCM10007422_15070</name>
    <name evidence="6" type="ORF">GGQ60_000342</name>
</gene>
<dbReference type="InterPro" id="IPR009057">
    <property type="entry name" value="Homeodomain-like_sf"/>
</dbReference>
<evidence type="ECO:0000313" key="7">
    <source>
        <dbReference type="Proteomes" id="UP000532273"/>
    </source>
</evidence>
<dbReference type="EMBL" id="JACIEF010000001">
    <property type="protein sequence ID" value="MBB4106382.1"/>
    <property type="molecule type" value="Genomic_DNA"/>
</dbReference>
<name>A0A7W6K9A3_9SPHI</name>
<reference evidence="8" key="2">
    <citation type="journal article" date="2019" name="Int. J. Syst. Evol. Microbiol.">
        <title>The Global Catalogue of Microorganisms (GCM) 10K type strain sequencing project: providing services to taxonomists for standard genome sequencing and annotation.</title>
        <authorList>
            <consortium name="The Broad Institute Genomics Platform"/>
            <consortium name="The Broad Institute Genome Sequencing Center for Infectious Disease"/>
            <person name="Wu L."/>
            <person name="Ma J."/>
        </authorList>
    </citation>
    <scope>NUCLEOTIDE SEQUENCE [LARGE SCALE GENOMIC DNA]</scope>
    <source>
        <strain evidence="8">CGMCC 1.15287</strain>
    </source>
</reference>
<sequence length="270" mass="30960">MEFKQFVPSDTLKPYIRHYYIFKSDVDSVFEDVVFPSGDMEVIFNLGNGSWESFVGDRFKKTPKVELWGQITKPLSIRSTGKHTMLGIKFYTHSASYFFNEQMGLFNDCITDLQAVIGGSANTIHQKLLETEGEQNRIDLLEAFLLKRLISHEKKSFHITKVADILNSILKDASVSNITTIASRHNITTRYLQRLLQQHTGLSPKSYDKINRFQQSLKMISKNDQPFTAIAYACGYFDQSHFIRDFKSFTGLTPSSYLDNLTPVNQLLFP</sequence>
<evidence type="ECO:0000256" key="3">
    <source>
        <dbReference type="ARBA" id="ARBA00023163"/>
    </source>
</evidence>
<dbReference type="GO" id="GO:0043565">
    <property type="term" value="F:sequence-specific DNA binding"/>
    <property type="evidence" value="ECO:0007669"/>
    <property type="project" value="InterPro"/>
</dbReference>
<dbReference type="Pfam" id="PF20240">
    <property type="entry name" value="DUF6597"/>
    <property type="match status" value="1"/>
</dbReference>
<dbReference type="Pfam" id="PF12833">
    <property type="entry name" value="HTH_18"/>
    <property type="match status" value="1"/>
</dbReference>
<dbReference type="SMART" id="SM00342">
    <property type="entry name" value="HTH_ARAC"/>
    <property type="match status" value="1"/>
</dbReference>
<evidence type="ECO:0000313" key="5">
    <source>
        <dbReference type="EMBL" id="GGH01323.1"/>
    </source>
</evidence>
<dbReference type="InterPro" id="IPR018060">
    <property type="entry name" value="HTH_AraC"/>
</dbReference>
<dbReference type="InterPro" id="IPR046532">
    <property type="entry name" value="DUF6597"/>
</dbReference>
<dbReference type="AlphaFoldDB" id="A0A7W6K9A3"/>
<dbReference type="PROSITE" id="PS01124">
    <property type="entry name" value="HTH_ARAC_FAMILY_2"/>
    <property type="match status" value="1"/>
</dbReference>
<evidence type="ECO:0000313" key="8">
    <source>
        <dbReference type="Proteomes" id="UP000642938"/>
    </source>
</evidence>
<dbReference type="RefSeq" id="WP_183759656.1">
    <property type="nucleotide sequence ID" value="NZ_BMHZ01000002.1"/>
</dbReference>
<proteinExistence type="predicted"/>
<accession>A0A7W6K9A3</accession>
<comment type="caution">
    <text evidence="6">The sequence shown here is derived from an EMBL/GenBank/DDBJ whole genome shotgun (WGS) entry which is preliminary data.</text>
</comment>
<feature type="domain" description="HTH araC/xylS-type" evidence="4">
    <location>
        <begin position="160"/>
        <end position="260"/>
    </location>
</feature>
<reference evidence="6 7" key="3">
    <citation type="submission" date="2020-08" db="EMBL/GenBank/DDBJ databases">
        <title>Genomic Encyclopedia of Type Strains, Phase IV (KMG-IV): sequencing the most valuable type-strain genomes for metagenomic binning, comparative biology and taxonomic classification.</title>
        <authorList>
            <person name="Goeker M."/>
        </authorList>
    </citation>
    <scope>NUCLEOTIDE SEQUENCE [LARGE SCALE GENOMIC DNA]</scope>
    <source>
        <strain evidence="6 7">DSM 100774</strain>
    </source>
</reference>
<dbReference type="PANTHER" id="PTHR43280">
    <property type="entry name" value="ARAC-FAMILY TRANSCRIPTIONAL REGULATOR"/>
    <property type="match status" value="1"/>
</dbReference>
<dbReference type="Proteomes" id="UP000532273">
    <property type="component" value="Unassembled WGS sequence"/>
</dbReference>
<keyword evidence="1" id="KW-0805">Transcription regulation</keyword>
<organism evidence="6 7">
    <name type="scientific">Pedobacter zeae</name>
    <dbReference type="NCBI Taxonomy" id="1737356"/>
    <lineage>
        <taxon>Bacteria</taxon>
        <taxon>Pseudomonadati</taxon>
        <taxon>Bacteroidota</taxon>
        <taxon>Sphingobacteriia</taxon>
        <taxon>Sphingobacteriales</taxon>
        <taxon>Sphingobacteriaceae</taxon>
        <taxon>Pedobacter</taxon>
    </lineage>
</organism>
<protein>
    <submittedName>
        <fullName evidence="5">AraC family transcriptional regulator</fullName>
    </submittedName>
    <submittedName>
        <fullName evidence="6">AraC-like DNA-binding protein</fullName>
    </submittedName>
</protein>
<evidence type="ECO:0000256" key="2">
    <source>
        <dbReference type="ARBA" id="ARBA00023125"/>
    </source>
</evidence>
<dbReference type="Gene3D" id="1.10.10.60">
    <property type="entry name" value="Homeodomain-like"/>
    <property type="match status" value="1"/>
</dbReference>
<dbReference type="Proteomes" id="UP000642938">
    <property type="component" value="Unassembled WGS sequence"/>
</dbReference>